<feature type="domain" description="Retrovirus-related Pol polyprotein from transposon TNT 1-94-like beta-barrel" evidence="3">
    <location>
        <begin position="122"/>
        <end position="179"/>
    </location>
</feature>
<evidence type="ECO:0000256" key="1">
    <source>
        <dbReference type="SAM" id="MobiDB-lite"/>
    </source>
</evidence>
<evidence type="ECO:0008006" key="6">
    <source>
        <dbReference type="Google" id="ProtNLM"/>
    </source>
</evidence>
<gene>
    <name evidence="4" type="ORF">ZIOFF_057014</name>
</gene>
<evidence type="ECO:0000313" key="4">
    <source>
        <dbReference type="EMBL" id="KAG6488255.1"/>
    </source>
</evidence>
<comment type="caution">
    <text evidence="4">The sequence shown here is derived from an EMBL/GenBank/DDBJ whole genome shotgun (WGS) entry which is preliminary data.</text>
</comment>
<reference evidence="4 5" key="1">
    <citation type="submission" date="2020-08" db="EMBL/GenBank/DDBJ databases">
        <title>Plant Genome Project.</title>
        <authorList>
            <person name="Zhang R.-G."/>
        </authorList>
    </citation>
    <scope>NUCLEOTIDE SEQUENCE [LARGE SCALE GENOMIC DNA]</scope>
    <source>
        <tissue evidence="4">Rhizome</tissue>
    </source>
</reference>
<dbReference type="Proteomes" id="UP000734854">
    <property type="component" value="Unassembled WGS sequence"/>
</dbReference>
<dbReference type="InterPro" id="IPR054722">
    <property type="entry name" value="PolX-like_BBD"/>
</dbReference>
<proteinExistence type="predicted"/>
<dbReference type="EMBL" id="JACMSC010000015">
    <property type="protein sequence ID" value="KAG6488255.1"/>
    <property type="molecule type" value="Genomic_DNA"/>
</dbReference>
<evidence type="ECO:0000259" key="3">
    <source>
        <dbReference type="Pfam" id="PF22936"/>
    </source>
</evidence>
<feature type="region of interest" description="Disordered" evidence="1">
    <location>
        <begin position="67"/>
        <end position="89"/>
    </location>
</feature>
<dbReference type="InterPro" id="IPR025724">
    <property type="entry name" value="GAG-pre-integrase_dom"/>
</dbReference>
<dbReference type="AlphaFoldDB" id="A0A8J5KT08"/>
<accession>A0A8J5KT08</accession>
<evidence type="ECO:0000313" key="5">
    <source>
        <dbReference type="Proteomes" id="UP000734854"/>
    </source>
</evidence>
<feature type="compositionally biased region" description="Gly residues" evidence="1">
    <location>
        <begin position="72"/>
        <end position="82"/>
    </location>
</feature>
<name>A0A8J5KT08_ZINOF</name>
<dbReference type="Pfam" id="PF13976">
    <property type="entry name" value="gag_pre-integrs"/>
    <property type="match status" value="1"/>
</dbReference>
<protein>
    <recommendedName>
        <fullName evidence="6">GAG-pre-integrase domain-containing protein</fullName>
    </recommendedName>
</protein>
<feature type="domain" description="GAG-pre-integrase" evidence="2">
    <location>
        <begin position="206"/>
        <end position="273"/>
    </location>
</feature>
<keyword evidence="5" id="KW-1185">Reference proteome</keyword>
<organism evidence="4 5">
    <name type="scientific">Zingiber officinale</name>
    <name type="common">Ginger</name>
    <name type="synonym">Amomum zingiber</name>
    <dbReference type="NCBI Taxonomy" id="94328"/>
    <lineage>
        <taxon>Eukaryota</taxon>
        <taxon>Viridiplantae</taxon>
        <taxon>Streptophyta</taxon>
        <taxon>Embryophyta</taxon>
        <taxon>Tracheophyta</taxon>
        <taxon>Spermatophyta</taxon>
        <taxon>Magnoliopsida</taxon>
        <taxon>Liliopsida</taxon>
        <taxon>Zingiberales</taxon>
        <taxon>Zingiberaceae</taxon>
        <taxon>Zingiber</taxon>
    </lineage>
</organism>
<dbReference type="Pfam" id="PF22936">
    <property type="entry name" value="Pol_BBD"/>
    <property type="match status" value="1"/>
</dbReference>
<sequence>METQRVVEKILRSLSNKFDHVVVDIEESQDISLMSLESLQGRLEAHEVRILQRSPLISTSNQALKSQFTSTGGRGSYCGRGRGQNHRRGGRFFYQQSQENGKEESQKEERQFPIISKEEEDVEITKVTIGDAKSYKIEGVGEISFKTKSGKIDKMSEVFYVPGLQSNLLSVGHLLRKGFDIHFPDKYCTMKKKNQYVGKISLGSNNLFPLKLDIINAACYLIANEEISKLWHDRFGHLNFQSLKELARKNIVQGLPKIDGISEICEECQLGKQH</sequence>
<evidence type="ECO:0000259" key="2">
    <source>
        <dbReference type="Pfam" id="PF13976"/>
    </source>
</evidence>